<dbReference type="AlphaFoldDB" id="A0A2C5YQW6"/>
<dbReference type="Gene3D" id="3.30.200.20">
    <property type="entry name" value="Phosphorylase Kinase, domain 1"/>
    <property type="match status" value="1"/>
</dbReference>
<accession>A0A2C5YQW6</accession>
<dbReference type="Pfam" id="PF01636">
    <property type="entry name" value="APH"/>
    <property type="match status" value="1"/>
</dbReference>
<feature type="domain" description="Aminoglycoside phosphotransferase" evidence="1">
    <location>
        <begin position="31"/>
        <end position="238"/>
    </location>
</feature>
<keyword evidence="3" id="KW-1185">Reference proteome</keyword>
<dbReference type="SUPFAM" id="SSF56112">
    <property type="entry name" value="Protein kinase-like (PK-like)"/>
    <property type="match status" value="1"/>
</dbReference>
<dbReference type="STRING" id="2004952.A0A2C5YQW6"/>
<evidence type="ECO:0000313" key="2">
    <source>
        <dbReference type="EMBL" id="PHH69712.1"/>
    </source>
</evidence>
<dbReference type="InterPro" id="IPR041726">
    <property type="entry name" value="ACAD10_11_N"/>
</dbReference>
<evidence type="ECO:0000313" key="3">
    <source>
        <dbReference type="Proteomes" id="UP000226431"/>
    </source>
</evidence>
<dbReference type="PANTHER" id="PTHR47829">
    <property type="entry name" value="HYDROLASE, PUTATIVE (AFU_ORTHOLOGUE AFUA_1G12880)-RELATED"/>
    <property type="match status" value="1"/>
</dbReference>
<dbReference type="InterPro" id="IPR002575">
    <property type="entry name" value="Aminoglycoside_PTrfase"/>
</dbReference>
<evidence type="ECO:0000259" key="1">
    <source>
        <dbReference type="Pfam" id="PF01636"/>
    </source>
</evidence>
<dbReference type="EMBL" id="NJES01000723">
    <property type="protein sequence ID" value="PHH69712.1"/>
    <property type="molecule type" value="Genomic_DNA"/>
</dbReference>
<name>A0A2C5YQW6_9HYPO</name>
<dbReference type="InterPro" id="IPR011009">
    <property type="entry name" value="Kinase-like_dom_sf"/>
</dbReference>
<dbReference type="OrthoDB" id="191037at2759"/>
<comment type="caution">
    <text evidence="2">The sequence shown here is derived from an EMBL/GenBank/DDBJ whole genome shotgun (WGS) entry which is preliminary data.</text>
</comment>
<gene>
    <name evidence="2" type="ORF">CDD80_6553</name>
</gene>
<dbReference type="CDD" id="cd05154">
    <property type="entry name" value="ACAD10_11_N-like"/>
    <property type="match status" value="1"/>
</dbReference>
<dbReference type="GO" id="GO:0004672">
    <property type="term" value="F:protein kinase activity"/>
    <property type="evidence" value="ECO:0007669"/>
    <property type="project" value="InterPro"/>
</dbReference>
<proteinExistence type="predicted"/>
<dbReference type="PROSITE" id="PS00108">
    <property type="entry name" value="PROTEIN_KINASE_ST"/>
    <property type="match status" value="1"/>
</dbReference>
<dbReference type="InterPro" id="IPR052898">
    <property type="entry name" value="ACAD10-like"/>
</dbReference>
<reference evidence="2 3" key="1">
    <citation type="submission" date="2017-06" db="EMBL/GenBank/DDBJ databases">
        <title>Ant-infecting Ophiocordyceps genomes reveal a high diversity of potential behavioral manipulation genes and a possible major role for enterotoxins.</title>
        <authorList>
            <person name="De Bekker C."/>
            <person name="Evans H.C."/>
            <person name="Brachmann A."/>
            <person name="Hughes D.P."/>
        </authorList>
    </citation>
    <scope>NUCLEOTIDE SEQUENCE [LARGE SCALE GENOMIC DNA]</scope>
    <source>
        <strain evidence="2 3">Map16</strain>
    </source>
</reference>
<dbReference type="Proteomes" id="UP000226431">
    <property type="component" value="Unassembled WGS sequence"/>
</dbReference>
<dbReference type="Gene3D" id="3.90.1200.10">
    <property type="match status" value="1"/>
</dbReference>
<sequence>MAGRVRQPIDEVAFARYLETELPQIKGPIELKQFGFGQSNPTYLVTGADGRRLVLRKKPPGKLVSQTAHKVEREYRIMRALEATAVAVPKTYGLCEDASVIGTPFYMMDYLDGRIFEDFAMPDVGADERTRLWRAATETLARLHAVDFHRVGLADFGRHSGFYGRQVKTWSTICASQEAVVDVETGDPVGRLPHQDELVRFFGDERLRPRDRATLVHGDFKIDNIVFHKTEARVIGILE</sequence>
<protein>
    <recommendedName>
        <fullName evidence="1">Aminoglycoside phosphotransferase domain-containing protein</fullName>
    </recommendedName>
</protein>
<dbReference type="InterPro" id="IPR008271">
    <property type="entry name" value="Ser/Thr_kinase_AS"/>
</dbReference>
<dbReference type="PANTHER" id="PTHR47829:SF3">
    <property type="entry name" value="AMINOGLYCOSIDE PHOSPHOTRANSFERASE DOMAIN-CONTAINING PROTEIN"/>
    <property type="match status" value="1"/>
</dbReference>
<organism evidence="2 3">
    <name type="scientific">Ophiocordyceps camponoti-rufipedis</name>
    <dbReference type="NCBI Taxonomy" id="2004952"/>
    <lineage>
        <taxon>Eukaryota</taxon>
        <taxon>Fungi</taxon>
        <taxon>Dikarya</taxon>
        <taxon>Ascomycota</taxon>
        <taxon>Pezizomycotina</taxon>
        <taxon>Sordariomycetes</taxon>
        <taxon>Hypocreomycetidae</taxon>
        <taxon>Hypocreales</taxon>
        <taxon>Ophiocordycipitaceae</taxon>
        <taxon>Ophiocordyceps</taxon>
    </lineage>
</organism>